<evidence type="ECO:0000313" key="2">
    <source>
        <dbReference type="EMBL" id="QDZ10608.1"/>
    </source>
</evidence>
<keyword evidence="1" id="KW-0812">Transmembrane</keyword>
<dbReference type="AlphaFoldDB" id="A0A5B8LQU0"/>
<name>A0A5B8LQU0_9HYPH</name>
<keyword evidence="1" id="KW-0472">Membrane</keyword>
<dbReference type="RefSeq" id="WP_146289394.1">
    <property type="nucleotide sequence ID" value="NZ_CP042304.1"/>
</dbReference>
<dbReference type="EMBL" id="CP042304">
    <property type="protein sequence ID" value="QDZ10608.1"/>
    <property type="molecule type" value="Genomic_DNA"/>
</dbReference>
<evidence type="ECO:0000313" key="3">
    <source>
        <dbReference type="Proteomes" id="UP000315364"/>
    </source>
</evidence>
<accession>A0A5B8LQU0</accession>
<proteinExistence type="predicted"/>
<dbReference type="OrthoDB" id="7949320at2"/>
<protein>
    <submittedName>
        <fullName evidence="2">Uncharacterized protein</fullName>
    </submittedName>
</protein>
<organism evidence="2 3">
    <name type="scientific">Devosia ginsengisoli</name>
    <dbReference type="NCBI Taxonomy" id="400770"/>
    <lineage>
        <taxon>Bacteria</taxon>
        <taxon>Pseudomonadati</taxon>
        <taxon>Pseudomonadota</taxon>
        <taxon>Alphaproteobacteria</taxon>
        <taxon>Hyphomicrobiales</taxon>
        <taxon>Devosiaceae</taxon>
        <taxon>Devosia</taxon>
    </lineage>
</organism>
<dbReference type="KEGG" id="dea:FPZ08_07500"/>
<feature type="transmembrane region" description="Helical" evidence="1">
    <location>
        <begin position="74"/>
        <end position="104"/>
    </location>
</feature>
<sequence length="106" mass="11605">MTKELLLAAFLIGVGLCLAGAGTHLYQWLARQPAMLRYDGKTFISSMGNLVMSFICGPYIMLQMGWQHEEDGTISMTSALVSAVVAFGWAFLTGLLFMGVYVAVRF</sequence>
<dbReference type="Proteomes" id="UP000315364">
    <property type="component" value="Chromosome"/>
</dbReference>
<keyword evidence="1" id="KW-1133">Transmembrane helix</keyword>
<dbReference type="InterPro" id="IPR053803">
    <property type="entry name" value="DUF6949"/>
</dbReference>
<evidence type="ECO:0000256" key="1">
    <source>
        <dbReference type="SAM" id="Phobius"/>
    </source>
</evidence>
<dbReference type="Pfam" id="PF22258">
    <property type="entry name" value="DUF6949"/>
    <property type="match status" value="1"/>
</dbReference>
<keyword evidence="3" id="KW-1185">Reference proteome</keyword>
<feature type="transmembrane region" description="Helical" evidence="1">
    <location>
        <begin position="43"/>
        <end position="62"/>
    </location>
</feature>
<reference evidence="2 3" key="1">
    <citation type="submission" date="2019-07" db="EMBL/GenBank/DDBJ databases">
        <title>Full genome sequence of Devosia sp. Gsoil 520.</title>
        <authorList>
            <person name="Im W.-T."/>
        </authorList>
    </citation>
    <scope>NUCLEOTIDE SEQUENCE [LARGE SCALE GENOMIC DNA]</scope>
    <source>
        <strain evidence="2 3">Gsoil 520</strain>
    </source>
</reference>
<gene>
    <name evidence="2" type="ORF">FPZ08_07500</name>
</gene>